<evidence type="ECO:0000259" key="7">
    <source>
        <dbReference type="SMART" id="SM00906"/>
    </source>
</evidence>
<dbReference type="PANTHER" id="PTHR47338:SF5">
    <property type="entry name" value="ZN(II)2CYS6 TRANSCRIPTION FACTOR (EUROFUNG)"/>
    <property type="match status" value="1"/>
</dbReference>
<name>A0A8H7BU17_9FUNG</name>
<dbReference type="GO" id="GO:0003677">
    <property type="term" value="F:DNA binding"/>
    <property type="evidence" value="ECO:0007669"/>
    <property type="project" value="InterPro"/>
</dbReference>
<sequence>MEKMLYPGASGTSSNTNPPKTTTPTTSDDLIKRKRERETSIADLPSISHNGGPHSVSPTTSFSSHSFPSPSTNVSPHPVANNQVKRDLLPPMDVIEHLVQVFFDFLYASSPIFDRTTLMRDIRENRCSEFLILSILALSARYSDRSDIKENPPWHSGEKYASKARDLLIQAVDEPSIPNVQALLLLGLHEYGCARGPRSWMYAGMAIRMALELGLNKEIDMEDDLGETQPAERWIEQEFRRRLFWNIFCIDKLTSASTGRPSFLQEEDIDIFLPSDEDGWTRGQFYTETLDRSRIVHFNVRSLRDSNLLGVSASVSSVSNGARRAQLSCSAHHMRLVSLLGKVTTYINRGSKKKDLLASFDANSDFSKLDREIEDWYEQLPLHMKNTPANFERYRAHTTMDASRYAMAHMLHNALIVLLHRPSLVLSESLTSDVVPTNLKEFINHSVQKCLAAVDNVTMLLKAINSTNDLTPPFMAYVSYTVATIVVNNTFSSNPTEAMHAKAALNEHFRLLESMRPHWAMADKLYFMIRDLYAMHTNVLRKHSVAQSEQSDNDQGRLTPDKSSMSDWPLTYSQDQVSTPVSAQSSNGGLTNIPIDQRPSNPFQQSSFDQQSTSSMHPMQPMASMTNIATIRKMSLADLALSTCDGASTTNWMSGGNGTNLPATIQSINRTAGTSQQQMFDFHAGGGMLSSNNSTNLQSGNFSWNDGGFSTMFFKQGQAFPTSSAESSNENGNRIA</sequence>
<keyword evidence="4" id="KW-0804">Transcription</keyword>
<proteinExistence type="predicted"/>
<dbReference type="InterPro" id="IPR050815">
    <property type="entry name" value="TF_fung"/>
</dbReference>
<feature type="region of interest" description="Disordered" evidence="6">
    <location>
        <begin position="544"/>
        <end position="618"/>
    </location>
</feature>
<evidence type="ECO:0000313" key="9">
    <source>
        <dbReference type="Proteomes" id="UP000605846"/>
    </source>
</evidence>
<feature type="region of interest" description="Disordered" evidence="6">
    <location>
        <begin position="1"/>
        <end position="79"/>
    </location>
</feature>
<feature type="compositionally biased region" description="Low complexity" evidence="6">
    <location>
        <begin position="53"/>
        <end position="75"/>
    </location>
</feature>
<feature type="domain" description="Xylanolytic transcriptional activator regulatory" evidence="7">
    <location>
        <begin position="199"/>
        <end position="280"/>
    </location>
</feature>
<dbReference type="Pfam" id="PF04082">
    <property type="entry name" value="Fungal_trans"/>
    <property type="match status" value="1"/>
</dbReference>
<keyword evidence="5" id="KW-0539">Nucleus</keyword>
<comment type="caution">
    <text evidence="8">The sequence shown here is derived from an EMBL/GenBank/DDBJ whole genome shotgun (WGS) entry which is preliminary data.</text>
</comment>
<evidence type="ECO:0000256" key="4">
    <source>
        <dbReference type="ARBA" id="ARBA00023163"/>
    </source>
</evidence>
<dbReference type="GO" id="GO:0005634">
    <property type="term" value="C:nucleus"/>
    <property type="evidence" value="ECO:0007669"/>
    <property type="project" value="UniProtKB-SubCell"/>
</dbReference>
<evidence type="ECO:0000256" key="3">
    <source>
        <dbReference type="ARBA" id="ARBA00023015"/>
    </source>
</evidence>
<reference evidence="8" key="1">
    <citation type="submission" date="2020-01" db="EMBL/GenBank/DDBJ databases">
        <title>Genome Sequencing of Three Apophysomyces-Like Fungal Strains Confirms a Novel Fungal Genus in the Mucoromycota with divergent Burkholderia-like Endosymbiotic Bacteria.</title>
        <authorList>
            <person name="Stajich J.E."/>
            <person name="Macias A.M."/>
            <person name="Carter-House D."/>
            <person name="Lovett B."/>
            <person name="Kasson L.R."/>
            <person name="Berry K."/>
            <person name="Grigoriev I."/>
            <person name="Chang Y."/>
            <person name="Spatafora J."/>
            <person name="Kasson M.T."/>
        </authorList>
    </citation>
    <scope>NUCLEOTIDE SEQUENCE</scope>
    <source>
        <strain evidence="8">NRRL A-21654</strain>
    </source>
</reference>
<keyword evidence="9" id="KW-1185">Reference proteome</keyword>
<dbReference type="PANTHER" id="PTHR47338">
    <property type="entry name" value="ZN(II)2CYS6 TRANSCRIPTION FACTOR (EUROFUNG)-RELATED"/>
    <property type="match status" value="1"/>
</dbReference>
<accession>A0A8H7BU17</accession>
<dbReference type="CDD" id="cd12148">
    <property type="entry name" value="fungal_TF_MHR"/>
    <property type="match status" value="1"/>
</dbReference>
<keyword evidence="2" id="KW-0479">Metal-binding</keyword>
<comment type="subcellular location">
    <subcellularLocation>
        <location evidence="1">Nucleus</location>
    </subcellularLocation>
</comment>
<evidence type="ECO:0000256" key="5">
    <source>
        <dbReference type="ARBA" id="ARBA00023242"/>
    </source>
</evidence>
<evidence type="ECO:0000256" key="2">
    <source>
        <dbReference type="ARBA" id="ARBA00022723"/>
    </source>
</evidence>
<evidence type="ECO:0000313" key="8">
    <source>
        <dbReference type="EMBL" id="KAF7730187.1"/>
    </source>
</evidence>
<dbReference type="GO" id="GO:0008270">
    <property type="term" value="F:zinc ion binding"/>
    <property type="evidence" value="ECO:0007669"/>
    <property type="project" value="InterPro"/>
</dbReference>
<dbReference type="InterPro" id="IPR007219">
    <property type="entry name" value="XnlR_reg_dom"/>
</dbReference>
<dbReference type="GO" id="GO:0006351">
    <property type="term" value="P:DNA-templated transcription"/>
    <property type="evidence" value="ECO:0007669"/>
    <property type="project" value="InterPro"/>
</dbReference>
<dbReference type="GO" id="GO:0000981">
    <property type="term" value="F:DNA-binding transcription factor activity, RNA polymerase II-specific"/>
    <property type="evidence" value="ECO:0007669"/>
    <property type="project" value="InterPro"/>
</dbReference>
<dbReference type="EMBL" id="JABAYA010000018">
    <property type="protein sequence ID" value="KAF7730187.1"/>
    <property type="molecule type" value="Genomic_DNA"/>
</dbReference>
<feature type="compositionally biased region" description="Low complexity" evidence="6">
    <location>
        <begin position="603"/>
        <end position="615"/>
    </location>
</feature>
<evidence type="ECO:0000256" key="6">
    <source>
        <dbReference type="SAM" id="MobiDB-lite"/>
    </source>
</evidence>
<keyword evidence="3" id="KW-0805">Transcription regulation</keyword>
<organism evidence="8 9">
    <name type="scientific">Apophysomyces ossiformis</name>
    <dbReference type="NCBI Taxonomy" id="679940"/>
    <lineage>
        <taxon>Eukaryota</taxon>
        <taxon>Fungi</taxon>
        <taxon>Fungi incertae sedis</taxon>
        <taxon>Mucoromycota</taxon>
        <taxon>Mucoromycotina</taxon>
        <taxon>Mucoromycetes</taxon>
        <taxon>Mucorales</taxon>
        <taxon>Mucorineae</taxon>
        <taxon>Mucoraceae</taxon>
        <taxon>Apophysomyces</taxon>
    </lineage>
</organism>
<evidence type="ECO:0000256" key="1">
    <source>
        <dbReference type="ARBA" id="ARBA00004123"/>
    </source>
</evidence>
<dbReference type="SMART" id="SM00906">
    <property type="entry name" value="Fungal_trans"/>
    <property type="match status" value="1"/>
</dbReference>
<feature type="compositionally biased region" description="Polar residues" evidence="6">
    <location>
        <begin position="561"/>
        <end position="590"/>
    </location>
</feature>
<dbReference type="OrthoDB" id="2123952at2759"/>
<feature type="compositionally biased region" description="Low complexity" evidence="6">
    <location>
        <begin position="12"/>
        <end position="27"/>
    </location>
</feature>
<dbReference type="Proteomes" id="UP000605846">
    <property type="component" value="Unassembled WGS sequence"/>
</dbReference>
<dbReference type="AlphaFoldDB" id="A0A8H7BU17"/>
<protein>
    <recommendedName>
        <fullName evidence="7">Xylanolytic transcriptional activator regulatory domain-containing protein</fullName>
    </recommendedName>
</protein>
<gene>
    <name evidence="8" type="ORF">EC973_002795</name>
</gene>